<proteinExistence type="predicted"/>
<accession>A0A3A2Z0Q5</accession>
<dbReference type="AlphaFoldDB" id="A0A3A2Z0Q5"/>
<organism evidence="1 2">
    <name type="scientific">Aspergillus sclerotialis</name>
    <dbReference type="NCBI Taxonomy" id="2070753"/>
    <lineage>
        <taxon>Eukaryota</taxon>
        <taxon>Fungi</taxon>
        <taxon>Dikarya</taxon>
        <taxon>Ascomycota</taxon>
        <taxon>Pezizomycotina</taxon>
        <taxon>Eurotiomycetes</taxon>
        <taxon>Eurotiomycetidae</taxon>
        <taxon>Eurotiales</taxon>
        <taxon>Aspergillaceae</taxon>
        <taxon>Aspergillus</taxon>
        <taxon>Aspergillus subgen. Polypaecilum</taxon>
    </lineage>
</organism>
<comment type="caution">
    <text evidence="1">The sequence shown here is derived from an EMBL/GenBank/DDBJ whole genome shotgun (WGS) entry which is preliminary data.</text>
</comment>
<dbReference type="Proteomes" id="UP000266188">
    <property type="component" value="Unassembled WGS sequence"/>
</dbReference>
<name>A0A3A2Z0Q5_9EURO</name>
<evidence type="ECO:0000313" key="1">
    <source>
        <dbReference type="EMBL" id="RJE16692.1"/>
    </source>
</evidence>
<dbReference type="EMBL" id="MVGC01003186">
    <property type="protein sequence ID" value="RJE16692.1"/>
    <property type="molecule type" value="Genomic_DNA"/>
</dbReference>
<reference evidence="2" key="1">
    <citation type="submission" date="2017-02" db="EMBL/GenBank/DDBJ databases">
        <authorList>
            <person name="Tafer H."/>
            <person name="Lopandic K."/>
        </authorList>
    </citation>
    <scope>NUCLEOTIDE SEQUENCE [LARGE SCALE GENOMIC DNA]</scope>
    <source>
        <strain evidence="2">CBS 366.77</strain>
    </source>
</reference>
<evidence type="ECO:0000313" key="2">
    <source>
        <dbReference type="Proteomes" id="UP000266188"/>
    </source>
</evidence>
<keyword evidence="2" id="KW-1185">Reference proteome</keyword>
<feature type="non-terminal residue" evidence="1">
    <location>
        <position position="1"/>
    </location>
</feature>
<sequence length="91" mass="10484">LDVEQCANNFPRLLLAALLHEPAWRFGQHKDEGHHNKGDDDLECKRESPGYRAILDEEKAEINPQSEGCSDTDVNAIRDNVRASFMRFRQF</sequence>
<protein>
    <submittedName>
        <fullName evidence="1">Uncharacterized protein</fullName>
    </submittedName>
</protein>
<gene>
    <name evidence="1" type="ORF">PHISCL_10971</name>
</gene>